<accession>A0A4D9DIY1</accession>
<organism evidence="10 11">
    <name type="scientific">Platysternon megacephalum</name>
    <name type="common">big-headed turtle</name>
    <dbReference type="NCBI Taxonomy" id="55544"/>
    <lineage>
        <taxon>Eukaryota</taxon>
        <taxon>Metazoa</taxon>
        <taxon>Chordata</taxon>
        <taxon>Craniata</taxon>
        <taxon>Vertebrata</taxon>
        <taxon>Euteleostomi</taxon>
        <taxon>Archelosauria</taxon>
        <taxon>Testudinata</taxon>
        <taxon>Testudines</taxon>
        <taxon>Cryptodira</taxon>
        <taxon>Durocryptodira</taxon>
        <taxon>Testudinoidea</taxon>
        <taxon>Platysternidae</taxon>
        <taxon>Platysternon</taxon>
    </lineage>
</organism>
<dbReference type="OrthoDB" id="10070999at2759"/>
<evidence type="ECO:0000256" key="2">
    <source>
        <dbReference type="ARBA" id="ARBA00022527"/>
    </source>
</evidence>
<dbReference type="EC" id="2.7.11.1" evidence="1"/>
<keyword evidence="10" id="KW-0689">Ribosomal protein</keyword>
<keyword evidence="6" id="KW-0067">ATP-binding</keyword>
<keyword evidence="10" id="KW-0687">Ribonucleoprotein</keyword>
<dbReference type="CDD" id="cd14014">
    <property type="entry name" value="STKc_PknB_like"/>
    <property type="match status" value="1"/>
</dbReference>
<sequence length="310" mass="34552">MGWLYLAKDKNVSDRLVVLKGLLNSEDADLVASAITEQRFLAQVQHPQIVEIYNFVTHDDMGYIVMEYVGGRSLKQLLKDRKEANGGVNKPLPPEQAIAFIVEVLPAFSYLHESGLLFCDFKPDNVIQVGDALKLIDLGGVRRIGDEDSAIYGTVGFQAPEVSARGPSIASDIYTIGRTLAVLVADFKGYQSTYQFSLPSPQDVPAFARFDSLYRLLLKCCAPNPQDRFMSVDELRHQLMGVLREVVGTKVRGGSQSSAASLLFTGPMAQADQLEWHHLPDLLVDEEDPAFSFLRERRWNWAMPTSSRSR</sequence>
<evidence type="ECO:0000256" key="8">
    <source>
        <dbReference type="ARBA" id="ARBA00048679"/>
    </source>
</evidence>
<dbReference type="EMBL" id="QXTE01021616">
    <property type="protein sequence ID" value="TFJ94923.1"/>
    <property type="molecule type" value="Genomic_DNA"/>
</dbReference>
<dbReference type="Pfam" id="PF00069">
    <property type="entry name" value="Pkinase"/>
    <property type="match status" value="1"/>
</dbReference>
<comment type="caution">
    <text evidence="10">The sequence shown here is derived from an EMBL/GenBank/DDBJ whole genome shotgun (WGS) entry which is preliminary data.</text>
</comment>
<evidence type="ECO:0000256" key="6">
    <source>
        <dbReference type="ARBA" id="ARBA00022840"/>
    </source>
</evidence>
<dbReference type="GO" id="GO:0004674">
    <property type="term" value="F:protein serine/threonine kinase activity"/>
    <property type="evidence" value="ECO:0007669"/>
    <property type="project" value="UniProtKB-KW"/>
</dbReference>
<evidence type="ECO:0000256" key="3">
    <source>
        <dbReference type="ARBA" id="ARBA00022679"/>
    </source>
</evidence>
<dbReference type="Gene3D" id="3.30.200.20">
    <property type="entry name" value="Phosphorylase Kinase, domain 1"/>
    <property type="match status" value="1"/>
</dbReference>
<evidence type="ECO:0000256" key="1">
    <source>
        <dbReference type="ARBA" id="ARBA00012513"/>
    </source>
</evidence>
<reference evidence="10 11" key="1">
    <citation type="submission" date="2019-04" db="EMBL/GenBank/DDBJ databases">
        <title>Draft genome of the big-headed turtle Platysternon megacephalum.</title>
        <authorList>
            <person name="Gong S."/>
        </authorList>
    </citation>
    <scope>NUCLEOTIDE SEQUENCE [LARGE SCALE GENOMIC DNA]</scope>
    <source>
        <strain evidence="10">DO16091913</strain>
        <tissue evidence="10">Muscle</tissue>
    </source>
</reference>
<evidence type="ECO:0000313" key="10">
    <source>
        <dbReference type="EMBL" id="TFJ94923.1"/>
    </source>
</evidence>
<reference evidence="10 11" key="2">
    <citation type="submission" date="2019-04" db="EMBL/GenBank/DDBJ databases">
        <title>The genome sequence of big-headed turtle.</title>
        <authorList>
            <person name="Gong S."/>
        </authorList>
    </citation>
    <scope>NUCLEOTIDE SEQUENCE [LARGE SCALE GENOMIC DNA]</scope>
    <source>
        <strain evidence="10">DO16091913</strain>
        <tissue evidence="10">Muscle</tissue>
    </source>
</reference>
<dbReference type="Gene3D" id="1.10.510.10">
    <property type="entry name" value="Transferase(Phosphotransferase) domain 1"/>
    <property type="match status" value="1"/>
</dbReference>
<dbReference type="PANTHER" id="PTHR24363:SF0">
    <property type="entry name" value="SERINE_THREONINE KINASE LIKE DOMAIN CONTAINING 1"/>
    <property type="match status" value="1"/>
</dbReference>
<dbReference type="SUPFAM" id="SSF56112">
    <property type="entry name" value="Protein kinase-like (PK-like)"/>
    <property type="match status" value="1"/>
</dbReference>
<feature type="domain" description="Protein kinase" evidence="9">
    <location>
        <begin position="1"/>
        <end position="240"/>
    </location>
</feature>
<dbReference type="STRING" id="55544.A0A4D9DIY1"/>
<keyword evidence="3" id="KW-0808">Transferase</keyword>
<evidence type="ECO:0000256" key="4">
    <source>
        <dbReference type="ARBA" id="ARBA00022741"/>
    </source>
</evidence>
<keyword evidence="11" id="KW-1185">Reference proteome</keyword>
<keyword evidence="2" id="KW-0723">Serine/threonine-protein kinase</keyword>
<proteinExistence type="predicted"/>
<dbReference type="PANTHER" id="PTHR24363">
    <property type="entry name" value="SERINE/THREONINE PROTEIN KINASE"/>
    <property type="match status" value="1"/>
</dbReference>
<dbReference type="GO" id="GO:0005524">
    <property type="term" value="F:ATP binding"/>
    <property type="evidence" value="ECO:0007669"/>
    <property type="project" value="UniProtKB-KW"/>
</dbReference>
<keyword evidence="4" id="KW-0547">Nucleotide-binding</keyword>
<dbReference type="AlphaFoldDB" id="A0A4D9DIY1"/>
<dbReference type="InterPro" id="IPR011009">
    <property type="entry name" value="Kinase-like_dom_sf"/>
</dbReference>
<dbReference type="GO" id="GO:0005840">
    <property type="term" value="C:ribosome"/>
    <property type="evidence" value="ECO:0007669"/>
    <property type="project" value="UniProtKB-KW"/>
</dbReference>
<evidence type="ECO:0000256" key="5">
    <source>
        <dbReference type="ARBA" id="ARBA00022777"/>
    </source>
</evidence>
<comment type="catalytic activity">
    <reaction evidence="7">
        <text>L-threonyl-[protein] + ATP = O-phospho-L-threonyl-[protein] + ADP + H(+)</text>
        <dbReference type="Rhea" id="RHEA:46608"/>
        <dbReference type="Rhea" id="RHEA-COMP:11060"/>
        <dbReference type="Rhea" id="RHEA-COMP:11605"/>
        <dbReference type="ChEBI" id="CHEBI:15378"/>
        <dbReference type="ChEBI" id="CHEBI:30013"/>
        <dbReference type="ChEBI" id="CHEBI:30616"/>
        <dbReference type="ChEBI" id="CHEBI:61977"/>
        <dbReference type="ChEBI" id="CHEBI:456216"/>
        <dbReference type="EC" id="2.7.11.1"/>
    </reaction>
</comment>
<name>A0A4D9DIY1_9SAUR</name>
<protein>
    <recommendedName>
        <fullName evidence="1">non-specific serine/threonine protein kinase</fullName>
        <ecNumber evidence="1">2.7.11.1</ecNumber>
    </recommendedName>
</protein>
<gene>
    <name evidence="10" type="ORF">DR999_PMT23788</name>
</gene>
<evidence type="ECO:0000313" key="11">
    <source>
        <dbReference type="Proteomes" id="UP000297703"/>
    </source>
</evidence>
<dbReference type="FunFam" id="1.10.510.10:FF:000306">
    <property type="entry name" value="Serine/threonine protein kinase"/>
    <property type="match status" value="1"/>
</dbReference>
<evidence type="ECO:0000259" key="9">
    <source>
        <dbReference type="PROSITE" id="PS50011"/>
    </source>
</evidence>
<dbReference type="InterPro" id="IPR000719">
    <property type="entry name" value="Prot_kinase_dom"/>
</dbReference>
<evidence type="ECO:0000256" key="7">
    <source>
        <dbReference type="ARBA" id="ARBA00047899"/>
    </source>
</evidence>
<comment type="catalytic activity">
    <reaction evidence="8">
        <text>L-seryl-[protein] + ATP = O-phospho-L-seryl-[protein] + ADP + H(+)</text>
        <dbReference type="Rhea" id="RHEA:17989"/>
        <dbReference type="Rhea" id="RHEA-COMP:9863"/>
        <dbReference type="Rhea" id="RHEA-COMP:11604"/>
        <dbReference type="ChEBI" id="CHEBI:15378"/>
        <dbReference type="ChEBI" id="CHEBI:29999"/>
        <dbReference type="ChEBI" id="CHEBI:30616"/>
        <dbReference type="ChEBI" id="CHEBI:83421"/>
        <dbReference type="ChEBI" id="CHEBI:456216"/>
        <dbReference type="EC" id="2.7.11.1"/>
    </reaction>
</comment>
<dbReference type="Proteomes" id="UP000297703">
    <property type="component" value="Unassembled WGS sequence"/>
</dbReference>
<dbReference type="PROSITE" id="PS50011">
    <property type="entry name" value="PROTEIN_KINASE_DOM"/>
    <property type="match status" value="1"/>
</dbReference>
<keyword evidence="5" id="KW-0418">Kinase</keyword>